<dbReference type="Gene3D" id="3.80.10.10">
    <property type="entry name" value="Ribonuclease Inhibitor"/>
    <property type="match status" value="1"/>
</dbReference>
<evidence type="ECO:0000313" key="1">
    <source>
        <dbReference type="EMBL" id="KAJ3443126.1"/>
    </source>
</evidence>
<sequence length="88" mass="9806">MNAEEEFKNYLQSLTLNVQTLIKLDLHEKEIGNEGMQALSEALKGMKALSESLTVNQTLTNLDLQSNEIGSKGVEYLSHALKVKPNPY</sequence>
<dbReference type="EMBL" id="JANTQA010000023">
    <property type="protein sequence ID" value="KAJ3443126.1"/>
    <property type="molecule type" value="Genomic_DNA"/>
</dbReference>
<dbReference type="AlphaFoldDB" id="A0AAV7ZQM2"/>
<reference evidence="1" key="1">
    <citation type="submission" date="2022-08" db="EMBL/GenBank/DDBJ databases">
        <title>Novel sulphate-reducing endosymbionts in the free-living metamonad Anaeramoeba.</title>
        <authorList>
            <person name="Jerlstrom-Hultqvist J."/>
            <person name="Cepicka I."/>
            <person name="Gallot-Lavallee L."/>
            <person name="Salas-Leiva D."/>
            <person name="Curtis B.A."/>
            <person name="Zahonova K."/>
            <person name="Pipaliya S."/>
            <person name="Dacks J."/>
            <person name="Roger A.J."/>
        </authorList>
    </citation>
    <scope>NUCLEOTIDE SEQUENCE</scope>
    <source>
        <strain evidence="1">Busselton2</strain>
    </source>
</reference>
<dbReference type="InterPro" id="IPR001611">
    <property type="entry name" value="Leu-rich_rpt"/>
</dbReference>
<protein>
    <submittedName>
        <fullName evidence="1">Uncharacterized protein</fullName>
    </submittedName>
</protein>
<comment type="caution">
    <text evidence="1">The sequence shown here is derived from an EMBL/GenBank/DDBJ whole genome shotgun (WGS) entry which is preliminary data.</text>
</comment>
<gene>
    <name evidence="1" type="ORF">M0812_08957</name>
</gene>
<organism evidence="1 2">
    <name type="scientific">Anaeramoeba flamelloides</name>
    <dbReference type="NCBI Taxonomy" id="1746091"/>
    <lineage>
        <taxon>Eukaryota</taxon>
        <taxon>Metamonada</taxon>
        <taxon>Anaeramoebidae</taxon>
        <taxon>Anaeramoeba</taxon>
    </lineage>
</organism>
<accession>A0AAV7ZQM2</accession>
<dbReference type="SMART" id="SM00368">
    <property type="entry name" value="LRR_RI"/>
    <property type="match status" value="2"/>
</dbReference>
<proteinExistence type="predicted"/>
<evidence type="ECO:0000313" key="2">
    <source>
        <dbReference type="Proteomes" id="UP001146793"/>
    </source>
</evidence>
<dbReference type="Proteomes" id="UP001146793">
    <property type="component" value="Unassembled WGS sequence"/>
</dbReference>
<dbReference type="SUPFAM" id="SSF52047">
    <property type="entry name" value="RNI-like"/>
    <property type="match status" value="1"/>
</dbReference>
<name>A0AAV7ZQM2_9EUKA</name>
<dbReference type="InterPro" id="IPR032675">
    <property type="entry name" value="LRR_dom_sf"/>
</dbReference>
<dbReference type="Pfam" id="PF13516">
    <property type="entry name" value="LRR_6"/>
    <property type="match status" value="2"/>
</dbReference>